<dbReference type="EMBL" id="JBHSBU010000001">
    <property type="protein sequence ID" value="MFC4159157.1"/>
    <property type="molecule type" value="Genomic_DNA"/>
</dbReference>
<reference evidence="4" key="1">
    <citation type="journal article" date="2019" name="Int. J. Syst. Evol. Microbiol.">
        <title>The Global Catalogue of Microorganisms (GCM) 10K type strain sequencing project: providing services to taxonomists for standard genome sequencing and annotation.</title>
        <authorList>
            <consortium name="The Broad Institute Genomics Platform"/>
            <consortium name="The Broad Institute Genome Sequencing Center for Infectious Disease"/>
            <person name="Wu L."/>
            <person name="Ma J."/>
        </authorList>
    </citation>
    <scope>NUCLEOTIDE SEQUENCE [LARGE SCALE GENOMIC DNA]</scope>
    <source>
        <strain evidence="4">LMG 29894</strain>
    </source>
</reference>
<comment type="subcellular location">
    <subcellularLocation>
        <location evidence="2">Cytoplasm</location>
    </subcellularLocation>
    <text evidence="2">Associated with two foci at the outer edges of the nucleoid region in young cells, and at four foci within both cell halves in older cells.</text>
</comment>
<evidence type="ECO:0000256" key="1">
    <source>
        <dbReference type="ARBA" id="ARBA00044777"/>
    </source>
</evidence>
<protein>
    <recommendedName>
        <fullName evidence="1 2">Segregation and condensation protein A</fullName>
    </recommendedName>
</protein>
<dbReference type="Gene3D" id="6.10.250.2410">
    <property type="match status" value="1"/>
</dbReference>
<dbReference type="RefSeq" id="WP_378162609.1">
    <property type="nucleotide sequence ID" value="NZ_JBHSBU010000001.1"/>
</dbReference>
<dbReference type="InterPro" id="IPR003768">
    <property type="entry name" value="ScpA"/>
</dbReference>
<keyword evidence="2" id="KW-0159">Chromosome partition</keyword>
<comment type="subunit">
    <text evidence="2">Component of a cohesin-like complex composed of ScpA, ScpB and the Smc homodimer, in which ScpA and ScpB bind to the head domain of Smc. The presence of the three proteins is required for the association of the complex with DNA.</text>
</comment>
<sequence length="261" mass="29760">MEQTATPLARVFGEPVTELPQDLYIPPDALRVLLESFEGPLDLLLYLIRRQNFDILDIPMAQVTAQYMEYVEAMRSSRLELAAEYLLMAALLIEIKSRLLLPRPVELVEGDGVDPRAELVRRLMEYEQIKLAAFELDQLPHAGRDFSWVAVWFDRELAPQLPKVRPADLKSAWLSLLARARHHRHHTVRPDELTVREQMGEILKRLAGGRFVEFAELFDCGRGVPLLVISFIAVLELVKEGLIEVNQAEPYAPIYVRLAAA</sequence>
<accession>A0ABV8MQ32</accession>
<keyword evidence="2" id="KW-0963">Cytoplasm</keyword>
<evidence type="ECO:0000256" key="2">
    <source>
        <dbReference type="HAMAP-Rule" id="MF_01805"/>
    </source>
</evidence>
<proteinExistence type="inferred from homology"/>
<dbReference type="Proteomes" id="UP001595791">
    <property type="component" value="Unassembled WGS sequence"/>
</dbReference>
<dbReference type="PANTHER" id="PTHR33969">
    <property type="entry name" value="SEGREGATION AND CONDENSATION PROTEIN A"/>
    <property type="match status" value="1"/>
</dbReference>
<keyword evidence="2" id="KW-0132">Cell division</keyword>
<evidence type="ECO:0000313" key="3">
    <source>
        <dbReference type="EMBL" id="MFC4159157.1"/>
    </source>
</evidence>
<comment type="caution">
    <text evidence="3">The sequence shown here is derived from an EMBL/GenBank/DDBJ whole genome shotgun (WGS) entry which is preliminary data.</text>
</comment>
<comment type="function">
    <text evidence="2">Participates in chromosomal partition during cell division. May act via the formation of a condensin-like complex containing Smc and ScpB that pull DNA away from mid-cell into both cell halves.</text>
</comment>
<dbReference type="PANTHER" id="PTHR33969:SF2">
    <property type="entry name" value="SEGREGATION AND CONDENSATION PROTEIN A"/>
    <property type="match status" value="1"/>
</dbReference>
<name>A0ABV8MQ32_9NEIS</name>
<organism evidence="3 4">
    <name type="scientific">Chitinimonas lacunae</name>
    <dbReference type="NCBI Taxonomy" id="1963018"/>
    <lineage>
        <taxon>Bacteria</taxon>
        <taxon>Pseudomonadati</taxon>
        <taxon>Pseudomonadota</taxon>
        <taxon>Betaproteobacteria</taxon>
        <taxon>Neisseriales</taxon>
        <taxon>Chitinibacteraceae</taxon>
        <taxon>Chitinimonas</taxon>
    </lineage>
</organism>
<comment type="similarity">
    <text evidence="2">Belongs to the ScpA family.</text>
</comment>
<dbReference type="Pfam" id="PF02616">
    <property type="entry name" value="SMC_ScpA"/>
    <property type="match status" value="1"/>
</dbReference>
<gene>
    <name evidence="2" type="primary">scpA</name>
    <name evidence="3" type="ORF">ACFOW7_07275</name>
</gene>
<evidence type="ECO:0000313" key="4">
    <source>
        <dbReference type="Proteomes" id="UP001595791"/>
    </source>
</evidence>
<dbReference type="HAMAP" id="MF_01805">
    <property type="entry name" value="ScpA"/>
    <property type="match status" value="1"/>
</dbReference>
<keyword evidence="4" id="KW-1185">Reference proteome</keyword>
<keyword evidence="2" id="KW-0131">Cell cycle</keyword>